<dbReference type="PANTHER" id="PTHR21198">
    <property type="entry name" value="GLUTAMATE RACEMASE"/>
    <property type="match status" value="1"/>
</dbReference>
<dbReference type="PROSITE" id="PS00924">
    <property type="entry name" value="ASP_GLU_RACEMASE_2"/>
    <property type="match status" value="1"/>
</dbReference>
<keyword evidence="2" id="KW-0413">Isomerase</keyword>
<name>A0ABM7RFW1_9BACT</name>
<accession>A0ABM7RFW1</accession>
<dbReference type="InterPro" id="IPR001920">
    <property type="entry name" value="Asp/Glu_race"/>
</dbReference>
<proteinExistence type="inferred from homology"/>
<dbReference type="InterPro" id="IPR004380">
    <property type="entry name" value="Asp_race"/>
</dbReference>
<dbReference type="SUPFAM" id="SSF53681">
    <property type="entry name" value="Aspartate/glutamate racemase"/>
    <property type="match status" value="2"/>
</dbReference>
<sequence length="252" mass="27626">MKLGSTIQPQGVQTTSLRKFGLIGGTSWRSTLSFYEAINDAINLRHGNNTNPRLNLASLDQASIHAAQKRGDWEAILELFEAAALELQSTGVEGLAFCANTPHKIYDAVQSALRIPVLHIADGIGRECARREFRHIGWLGTRFSMEEDFLLGRLRHRHGLKASVPSEAARQAIHRCVVEKLSMGHFDDDSRNLLLDQVRQFAESGAEAVVLGCTEFPLLMDGGAAALPLIDSLACHCEQIVRFIAGDESPEA</sequence>
<dbReference type="Gene3D" id="3.40.50.1860">
    <property type="match status" value="2"/>
</dbReference>
<evidence type="ECO:0000256" key="2">
    <source>
        <dbReference type="ARBA" id="ARBA00023235"/>
    </source>
</evidence>
<keyword evidence="4" id="KW-1185">Reference proteome</keyword>
<comment type="similarity">
    <text evidence="1">Belongs to the aspartate/glutamate racemases family.</text>
</comment>
<dbReference type="Proteomes" id="UP001374893">
    <property type="component" value="Chromosome"/>
</dbReference>
<reference evidence="3 4" key="1">
    <citation type="submission" date="2021-06" db="EMBL/GenBank/DDBJ databases">
        <title>Complete genome of Haloferula helveola possessing various polysaccharide degrading enzymes.</title>
        <authorList>
            <person name="Takami H."/>
            <person name="Huang C."/>
            <person name="Hamasaki K."/>
        </authorList>
    </citation>
    <scope>NUCLEOTIDE SEQUENCE [LARGE SCALE GENOMIC DNA]</scope>
    <source>
        <strain evidence="3 4">CN-1</strain>
    </source>
</reference>
<dbReference type="RefSeq" id="WP_338684245.1">
    <property type="nucleotide sequence ID" value="NZ_AP024702.1"/>
</dbReference>
<evidence type="ECO:0000256" key="1">
    <source>
        <dbReference type="ARBA" id="ARBA00007847"/>
    </source>
</evidence>
<dbReference type="InterPro" id="IPR033134">
    <property type="entry name" value="Asp/Glu_racemase_AS_2"/>
</dbReference>
<protein>
    <submittedName>
        <fullName evidence="3">Aspartate racemase</fullName>
    </submittedName>
</protein>
<dbReference type="PANTHER" id="PTHR21198:SF7">
    <property type="entry name" value="ASPARTATE-GLUTAMATE RACEMASE FAMILY"/>
    <property type="match status" value="1"/>
</dbReference>
<dbReference type="Pfam" id="PF01177">
    <property type="entry name" value="Asp_Glu_race"/>
    <property type="match status" value="1"/>
</dbReference>
<dbReference type="NCBIfam" id="TIGR00035">
    <property type="entry name" value="asp_race"/>
    <property type="match status" value="1"/>
</dbReference>
<gene>
    <name evidence="3" type="ORF">HAHE_21020</name>
</gene>
<dbReference type="InterPro" id="IPR015942">
    <property type="entry name" value="Asp/Glu/hydantoin_racemase"/>
</dbReference>
<organism evidence="3 4">
    <name type="scientific">Haloferula helveola</name>
    <dbReference type="NCBI Taxonomy" id="490095"/>
    <lineage>
        <taxon>Bacteria</taxon>
        <taxon>Pseudomonadati</taxon>
        <taxon>Verrucomicrobiota</taxon>
        <taxon>Verrucomicrobiia</taxon>
        <taxon>Verrucomicrobiales</taxon>
        <taxon>Verrucomicrobiaceae</taxon>
        <taxon>Haloferula</taxon>
    </lineage>
</organism>
<evidence type="ECO:0000313" key="4">
    <source>
        <dbReference type="Proteomes" id="UP001374893"/>
    </source>
</evidence>
<dbReference type="EMBL" id="AP024702">
    <property type="protein sequence ID" value="BCX48194.1"/>
    <property type="molecule type" value="Genomic_DNA"/>
</dbReference>
<evidence type="ECO:0000313" key="3">
    <source>
        <dbReference type="EMBL" id="BCX48194.1"/>
    </source>
</evidence>